<dbReference type="EMBL" id="FQXV01000014">
    <property type="protein sequence ID" value="SHI20239.1"/>
    <property type="molecule type" value="Genomic_DNA"/>
</dbReference>
<name>A0A1M5Z7M2_9FIRM</name>
<proteinExistence type="predicted"/>
<dbReference type="NCBIfam" id="NF011984">
    <property type="entry name" value="PRK15446.1-5"/>
    <property type="match status" value="1"/>
</dbReference>
<accession>A0A1M5Z7M2</accession>
<dbReference type="GO" id="GO:0016810">
    <property type="term" value="F:hydrolase activity, acting on carbon-nitrogen (but not peptide) bonds"/>
    <property type="evidence" value="ECO:0007669"/>
    <property type="project" value="InterPro"/>
</dbReference>
<evidence type="ECO:0000259" key="1">
    <source>
        <dbReference type="Pfam" id="PF01979"/>
    </source>
</evidence>
<dbReference type="SUPFAM" id="SSF51338">
    <property type="entry name" value="Composite domain of metallo-dependent hydrolases"/>
    <property type="match status" value="1"/>
</dbReference>
<dbReference type="PANTHER" id="PTHR43135:SF3">
    <property type="entry name" value="ALPHA-D-RIBOSE 1-METHYLPHOSPHONATE 5-TRIPHOSPHATE DIPHOSPHATASE"/>
    <property type="match status" value="1"/>
</dbReference>
<dbReference type="InterPro" id="IPR032466">
    <property type="entry name" value="Metal_Hydrolase"/>
</dbReference>
<dbReference type="NCBIfam" id="NF011990">
    <property type="entry name" value="PRK15446.2-6"/>
    <property type="match status" value="1"/>
</dbReference>
<evidence type="ECO:0000313" key="2">
    <source>
        <dbReference type="EMBL" id="SHI20239.1"/>
    </source>
</evidence>
<evidence type="ECO:0000313" key="3">
    <source>
        <dbReference type="Proteomes" id="UP000183995"/>
    </source>
</evidence>
<dbReference type="InterPro" id="IPR012696">
    <property type="entry name" value="PhnM"/>
</dbReference>
<reference evidence="2 3" key="1">
    <citation type="submission" date="2016-11" db="EMBL/GenBank/DDBJ databases">
        <authorList>
            <person name="Jaros S."/>
            <person name="Januszkiewicz K."/>
            <person name="Wedrychowicz H."/>
        </authorList>
    </citation>
    <scope>NUCLEOTIDE SEQUENCE [LARGE SCALE GENOMIC DNA]</scope>
    <source>
        <strain evidence="2 3">DSM 10068</strain>
    </source>
</reference>
<dbReference type="PANTHER" id="PTHR43135">
    <property type="entry name" value="ALPHA-D-RIBOSE 1-METHYLPHOSPHONATE 5-TRIPHOSPHATE DIPHOSPHATASE"/>
    <property type="match status" value="1"/>
</dbReference>
<dbReference type="InterPro" id="IPR011059">
    <property type="entry name" value="Metal-dep_hydrolase_composite"/>
</dbReference>
<gene>
    <name evidence="2" type="ORF">SAMN02745823_03360</name>
</gene>
<protein>
    <submittedName>
        <fullName evidence="2">Alpha-D-ribose 1-methylphosphonate 5-triphosphate diphosphatase</fullName>
    </submittedName>
</protein>
<dbReference type="Proteomes" id="UP000183995">
    <property type="component" value="Unassembled WGS sequence"/>
</dbReference>
<feature type="domain" description="Amidohydrolase-related" evidence="1">
    <location>
        <begin position="212"/>
        <end position="381"/>
    </location>
</feature>
<dbReference type="InterPro" id="IPR051781">
    <property type="entry name" value="Metallo-dep_Hydrolase"/>
</dbReference>
<sequence>MTAIINGKIVTPEDIMEDKVLLLGGDRILGVTDGIPDADRIIDANGGYILPGFIDIHSDRIEQCILPRPTSMLDFELALKECESELLHLGITTMYHSLTLYKDEFFGKSPIRTKENVKKLAGLIGNIHNRSHLIRHRFHLRIEIDNFEAYDIARAMIESGQVHEISFMDHTPGQGQYRNLEIYQKTISSYQGREVANRSFEEILEYHRGKETLSLEQLRELAELAHAHGIAVASHDDDTVEKLELNERLGVDICEFPITIETAKAAHEKGLFTVVGAPNILLGGSHSGNMSAAEAIQEGCADIICSDYYPPAILHGIFIMAERYGISLSDMVNKATLHPARAMKIDGDYGAVERGKKADLLVVEVLDGYPVITHVLVDGRVTAQVAYRR</sequence>
<dbReference type="Gene3D" id="3.20.20.140">
    <property type="entry name" value="Metal-dependent hydrolases"/>
    <property type="match status" value="1"/>
</dbReference>
<dbReference type="SUPFAM" id="SSF51556">
    <property type="entry name" value="Metallo-dependent hydrolases"/>
    <property type="match status" value="1"/>
</dbReference>
<keyword evidence="3" id="KW-1185">Reference proteome</keyword>
<dbReference type="PIRSF" id="PIRSF038971">
    <property type="entry name" value="PhnM"/>
    <property type="match status" value="1"/>
</dbReference>
<dbReference type="STRING" id="1123282.SAMN02745823_03360"/>
<dbReference type="Pfam" id="PF01979">
    <property type="entry name" value="Amidohydro_1"/>
    <property type="match status" value="1"/>
</dbReference>
<dbReference type="NCBIfam" id="NF011987">
    <property type="entry name" value="PRK15446.2-3"/>
    <property type="match status" value="1"/>
</dbReference>
<dbReference type="RefSeq" id="WP_073081577.1">
    <property type="nucleotide sequence ID" value="NZ_FQXV01000014.1"/>
</dbReference>
<dbReference type="InterPro" id="IPR006680">
    <property type="entry name" value="Amidohydro-rel"/>
</dbReference>
<dbReference type="Gene3D" id="2.30.40.10">
    <property type="entry name" value="Urease, subunit C, domain 1"/>
    <property type="match status" value="1"/>
</dbReference>
<organism evidence="2 3">
    <name type="scientific">Sporobacter termitidis DSM 10068</name>
    <dbReference type="NCBI Taxonomy" id="1123282"/>
    <lineage>
        <taxon>Bacteria</taxon>
        <taxon>Bacillati</taxon>
        <taxon>Bacillota</taxon>
        <taxon>Clostridia</taxon>
        <taxon>Eubacteriales</taxon>
        <taxon>Oscillospiraceae</taxon>
        <taxon>Sporobacter</taxon>
    </lineage>
</organism>
<dbReference type="OrthoDB" id="9776488at2"/>
<dbReference type="AlphaFoldDB" id="A0A1M5Z7M2"/>
<dbReference type="GO" id="GO:0019700">
    <property type="term" value="P:organic phosphonate catabolic process"/>
    <property type="evidence" value="ECO:0007669"/>
    <property type="project" value="InterPro"/>
</dbReference>